<organism evidence="13 14">
    <name type="scientific">Paraburkholderia caballeronis</name>
    <dbReference type="NCBI Taxonomy" id="416943"/>
    <lineage>
        <taxon>Bacteria</taxon>
        <taxon>Pseudomonadati</taxon>
        <taxon>Pseudomonadota</taxon>
        <taxon>Betaproteobacteria</taxon>
        <taxon>Burkholderiales</taxon>
        <taxon>Burkholderiaceae</taxon>
        <taxon>Paraburkholderia</taxon>
    </lineage>
</organism>
<dbReference type="GO" id="GO:0098797">
    <property type="term" value="C:plasma membrane protein complex"/>
    <property type="evidence" value="ECO:0007669"/>
    <property type="project" value="TreeGrafter"/>
</dbReference>
<keyword evidence="7" id="KW-0653">Protein transport</keyword>
<name>A0A1H7LKB7_9BURK</name>
<keyword evidence="14" id="KW-1185">Reference proteome</keyword>
<dbReference type="PANTHER" id="PTHR33446">
    <property type="entry name" value="PROTEIN TONB-RELATED"/>
    <property type="match status" value="1"/>
</dbReference>
<proteinExistence type="inferred from homology"/>
<keyword evidence="6 11" id="KW-0812">Transmembrane</keyword>
<evidence type="ECO:0000313" key="13">
    <source>
        <dbReference type="EMBL" id="SEK99384.1"/>
    </source>
</evidence>
<feature type="compositionally biased region" description="Low complexity" evidence="10">
    <location>
        <begin position="123"/>
        <end position="134"/>
    </location>
</feature>
<gene>
    <name evidence="13" type="ORF">SAMN05192542_104394</name>
</gene>
<dbReference type="AlphaFoldDB" id="A0A1H7LKB7"/>
<evidence type="ECO:0000256" key="10">
    <source>
        <dbReference type="SAM" id="MobiDB-lite"/>
    </source>
</evidence>
<dbReference type="Gene3D" id="3.30.1150.10">
    <property type="match status" value="1"/>
</dbReference>
<keyword evidence="4" id="KW-1003">Cell membrane</keyword>
<dbReference type="GO" id="GO:0015031">
    <property type="term" value="P:protein transport"/>
    <property type="evidence" value="ECO:0007669"/>
    <property type="project" value="UniProtKB-KW"/>
</dbReference>
<evidence type="ECO:0000256" key="9">
    <source>
        <dbReference type="ARBA" id="ARBA00023136"/>
    </source>
</evidence>
<keyword evidence="5" id="KW-0997">Cell inner membrane</keyword>
<keyword evidence="3" id="KW-0813">Transport</keyword>
<sequence length="260" mass="26746">MRQATAFHFGSSAKVTARREFAVAFTVVLALHAALAVWMLRSRERPMPPPEPPRTIVARLLSAAPVAPLAPAATPAQVPPREAAARPALTPVQPKPAVTPKLRAKPPAAHREMPAPTLPVPPSAATQPAPPAAVGAVGAVAHDTPTPATTAPAAQAAQPSAPSIATAAPKEVSHVDCNIAQPDYPEAARRRGESGTAVVRFVVGVDGRVESARIQQSSGSARLDDAALGALHGSACRPWKEAGVPVRVAYAQPFVFGLGN</sequence>
<feature type="transmembrane region" description="Helical" evidence="11">
    <location>
        <begin position="21"/>
        <end position="40"/>
    </location>
</feature>
<comment type="subcellular location">
    <subcellularLocation>
        <location evidence="1">Cell inner membrane</location>
        <topology evidence="1">Single-pass membrane protein</topology>
        <orientation evidence="1">Periplasmic side</orientation>
    </subcellularLocation>
</comment>
<feature type="region of interest" description="Disordered" evidence="10">
    <location>
        <begin position="71"/>
        <end position="134"/>
    </location>
</feature>
<comment type="similarity">
    <text evidence="2">Belongs to the TonB family.</text>
</comment>
<reference evidence="14" key="1">
    <citation type="submission" date="2016-10" db="EMBL/GenBank/DDBJ databases">
        <authorList>
            <person name="Varghese N."/>
            <person name="Submissions S."/>
        </authorList>
    </citation>
    <scope>NUCLEOTIDE SEQUENCE [LARGE SCALE GENOMIC DNA]</scope>
    <source>
        <strain evidence="14">LMG 26416</strain>
    </source>
</reference>
<dbReference type="PANTHER" id="PTHR33446:SF2">
    <property type="entry name" value="PROTEIN TONB"/>
    <property type="match status" value="1"/>
</dbReference>
<dbReference type="GO" id="GO:0055085">
    <property type="term" value="P:transmembrane transport"/>
    <property type="evidence" value="ECO:0007669"/>
    <property type="project" value="InterPro"/>
</dbReference>
<dbReference type="Proteomes" id="UP000199120">
    <property type="component" value="Unassembled WGS sequence"/>
</dbReference>
<feature type="domain" description="TonB C-terminal" evidence="12">
    <location>
        <begin position="169"/>
        <end position="260"/>
    </location>
</feature>
<evidence type="ECO:0000256" key="2">
    <source>
        <dbReference type="ARBA" id="ARBA00006555"/>
    </source>
</evidence>
<evidence type="ECO:0000256" key="11">
    <source>
        <dbReference type="SAM" id="Phobius"/>
    </source>
</evidence>
<protein>
    <submittedName>
        <fullName evidence="13">Outer membrane transport energization protein TonB</fullName>
    </submittedName>
</protein>
<accession>A0A1H7LKB7</accession>
<keyword evidence="9 11" id="KW-0472">Membrane</keyword>
<feature type="compositionally biased region" description="Low complexity" evidence="10">
    <location>
        <begin position="71"/>
        <end position="80"/>
    </location>
</feature>
<evidence type="ECO:0000256" key="3">
    <source>
        <dbReference type="ARBA" id="ARBA00022448"/>
    </source>
</evidence>
<dbReference type="STRING" id="416943.SAMN05445871_3783"/>
<dbReference type="GO" id="GO:0031992">
    <property type="term" value="F:energy transducer activity"/>
    <property type="evidence" value="ECO:0007669"/>
    <property type="project" value="TreeGrafter"/>
</dbReference>
<dbReference type="PROSITE" id="PS52015">
    <property type="entry name" value="TONB_CTD"/>
    <property type="match status" value="1"/>
</dbReference>
<dbReference type="SUPFAM" id="SSF74653">
    <property type="entry name" value="TolA/TonB C-terminal domain"/>
    <property type="match status" value="1"/>
</dbReference>
<dbReference type="RefSeq" id="WP_167627117.1">
    <property type="nucleotide sequence ID" value="NZ_FNSR01000002.1"/>
</dbReference>
<dbReference type="InterPro" id="IPR051045">
    <property type="entry name" value="TonB-dependent_transducer"/>
</dbReference>
<dbReference type="NCBIfam" id="TIGR01352">
    <property type="entry name" value="tonB_Cterm"/>
    <property type="match status" value="1"/>
</dbReference>
<evidence type="ECO:0000256" key="5">
    <source>
        <dbReference type="ARBA" id="ARBA00022519"/>
    </source>
</evidence>
<keyword evidence="8 11" id="KW-1133">Transmembrane helix</keyword>
<dbReference type="InterPro" id="IPR006260">
    <property type="entry name" value="TonB/TolA_C"/>
</dbReference>
<evidence type="ECO:0000256" key="7">
    <source>
        <dbReference type="ARBA" id="ARBA00022927"/>
    </source>
</evidence>
<dbReference type="Pfam" id="PF03544">
    <property type="entry name" value="TonB_C"/>
    <property type="match status" value="1"/>
</dbReference>
<dbReference type="EMBL" id="FOAJ01000004">
    <property type="protein sequence ID" value="SEK99384.1"/>
    <property type="molecule type" value="Genomic_DNA"/>
</dbReference>
<evidence type="ECO:0000313" key="14">
    <source>
        <dbReference type="Proteomes" id="UP000199120"/>
    </source>
</evidence>
<dbReference type="InterPro" id="IPR037682">
    <property type="entry name" value="TonB_C"/>
</dbReference>
<evidence type="ECO:0000256" key="4">
    <source>
        <dbReference type="ARBA" id="ARBA00022475"/>
    </source>
</evidence>
<evidence type="ECO:0000256" key="6">
    <source>
        <dbReference type="ARBA" id="ARBA00022692"/>
    </source>
</evidence>
<evidence type="ECO:0000256" key="8">
    <source>
        <dbReference type="ARBA" id="ARBA00022989"/>
    </source>
</evidence>
<evidence type="ECO:0000259" key="12">
    <source>
        <dbReference type="PROSITE" id="PS52015"/>
    </source>
</evidence>
<evidence type="ECO:0000256" key="1">
    <source>
        <dbReference type="ARBA" id="ARBA00004383"/>
    </source>
</evidence>